<gene>
    <name evidence="1" type="ORF">LTR78_003218</name>
</gene>
<comment type="caution">
    <text evidence="1">The sequence shown here is derived from an EMBL/GenBank/DDBJ whole genome shotgun (WGS) entry which is preliminary data.</text>
</comment>
<accession>A0AAE1C3R2</accession>
<protein>
    <submittedName>
        <fullName evidence="1">Uncharacterized protein</fullName>
    </submittedName>
</protein>
<proteinExistence type="predicted"/>
<name>A0AAE1C3R2_9PEZI</name>
<organism evidence="1 2">
    <name type="scientific">Recurvomyces mirabilis</name>
    <dbReference type="NCBI Taxonomy" id="574656"/>
    <lineage>
        <taxon>Eukaryota</taxon>
        <taxon>Fungi</taxon>
        <taxon>Dikarya</taxon>
        <taxon>Ascomycota</taxon>
        <taxon>Pezizomycotina</taxon>
        <taxon>Dothideomycetes</taxon>
        <taxon>Dothideomycetidae</taxon>
        <taxon>Mycosphaerellales</taxon>
        <taxon>Teratosphaeriaceae</taxon>
        <taxon>Recurvomyces</taxon>
    </lineage>
</organism>
<sequence length="63" mass="6701">MLLTHVTDALGTGEECLGEGSADEAILAVEIGEYFIELVEGMLSKCEESIVAHEKLLESYAAA</sequence>
<dbReference type="AlphaFoldDB" id="A0AAE1C3R2"/>
<keyword evidence="2" id="KW-1185">Reference proteome</keyword>
<evidence type="ECO:0000313" key="2">
    <source>
        <dbReference type="Proteomes" id="UP001274830"/>
    </source>
</evidence>
<dbReference type="EMBL" id="JAUTXT010000008">
    <property type="protein sequence ID" value="KAK3677013.1"/>
    <property type="molecule type" value="Genomic_DNA"/>
</dbReference>
<dbReference type="Proteomes" id="UP001274830">
    <property type="component" value="Unassembled WGS sequence"/>
</dbReference>
<evidence type="ECO:0000313" key="1">
    <source>
        <dbReference type="EMBL" id="KAK3677013.1"/>
    </source>
</evidence>
<reference evidence="1" key="1">
    <citation type="submission" date="2023-07" db="EMBL/GenBank/DDBJ databases">
        <title>Black Yeasts Isolated from many extreme environments.</title>
        <authorList>
            <person name="Coleine C."/>
            <person name="Stajich J.E."/>
            <person name="Selbmann L."/>
        </authorList>
    </citation>
    <scope>NUCLEOTIDE SEQUENCE</scope>
    <source>
        <strain evidence="1">CCFEE 5485</strain>
    </source>
</reference>